<gene>
    <name evidence="1" type="ORF">OWO01_12640</name>
</gene>
<accession>A0A9J6REI0</accession>
<organism evidence="1 2">
    <name type="scientific">Natronobacillus azotifigens</name>
    <dbReference type="NCBI Taxonomy" id="472978"/>
    <lineage>
        <taxon>Bacteria</taxon>
        <taxon>Bacillati</taxon>
        <taxon>Bacillota</taxon>
        <taxon>Bacilli</taxon>
        <taxon>Bacillales</taxon>
        <taxon>Bacillaceae</taxon>
        <taxon>Natronobacillus</taxon>
    </lineage>
</organism>
<name>A0A9J6REI0_9BACI</name>
<reference evidence="1" key="1">
    <citation type="submission" date="2022-11" db="EMBL/GenBank/DDBJ databases">
        <title>WGS of Natronobacillus azotifigens 24KS-1, an anaerobic diazotrophic haloalkaliphile from soda-rich habitats.</title>
        <authorList>
            <person name="Sorokin D.Y."/>
            <person name="Merkel A.Y."/>
        </authorList>
    </citation>
    <scope>NUCLEOTIDE SEQUENCE</scope>
    <source>
        <strain evidence="1">24KS-1</strain>
    </source>
</reference>
<protein>
    <recommendedName>
        <fullName evidence="3">Resolvase HTH domain-containing protein</fullName>
    </recommendedName>
</protein>
<dbReference type="AlphaFoldDB" id="A0A9J6REI0"/>
<proteinExistence type="predicted"/>
<keyword evidence="2" id="KW-1185">Reference proteome</keyword>
<sequence length="117" mass="13508">MIYTIITLLVVAIALFILSFFANDKFKQLENQIEQISLSTLQDSYQMKKKIKILEEELLPNDMGFTEQAISPQRKTPLVKRVEQMYRRGDSPSEIAKSTNLSEYDIDSLIKQFSNKG</sequence>
<evidence type="ECO:0000313" key="1">
    <source>
        <dbReference type="EMBL" id="MCZ0704056.1"/>
    </source>
</evidence>
<comment type="caution">
    <text evidence="1">The sequence shown here is derived from an EMBL/GenBank/DDBJ whole genome shotgun (WGS) entry which is preliminary data.</text>
</comment>
<dbReference type="Proteomes" id="UP001084197">
    <property type="component" value="Unassembled WGS sequence"/>
</dbReference>
<dbReference type="RefSeq" id="WP_268780823.1">
    <property type="nucleotide sequence ID" value="NZ_JAPRAT010000027.1"/>
</dbReference>
<evidence type="ECO:0008006" key="3">
    <source>
        <dbReference type="Google" id="ProtNLM"/>
    </source>
</evidence>
<evidence type="ECO:0000313" key="2">
    <source>
        <dbReference type="Proteomes" id="UP001084197"/>
    </source>
</evidence>
<dbReference type="EMBL" id="JAPRAT010000027">
    <property type="protein sequence ID" value="MCZ0704056.1"/>
    <property type="molecule type" value="Genomic_DNA"/>
</dbReference>